<organism evidence="2 3">
    <name type="scientific">Pleurotus eryngii</name>
    <name type="common">Boletus of the steppes</name>
    <dbReference type="NCBI Taxonomy" id="5323"/>
    <lineage>
        <taxon>Eukaryota</taxon>
        <taxon>Fungi</taxon>
        <taxon>Dikarya</taxon>
        <taxon>Basidiomycota</taxon>
        <taxon>Agaricomycotina</taxon>
        <taxon>Agaricomycetes</taxon>
        <taxon>Agaricomycetidae</taxon>
        <taxon>Agaricales</taxon>
        <taxon>Pleurotineae</taxon>
        <taxon>Pleurotaceae</taxon>
        <taxon>Pleurotus</taxon>
    </lineage>
</organism>
<gene>
    <name evidence="2" type="ORF">BDN71DRAFT_1553042</name>
</gene>
<dbReference type="EMBL" id="MU154554">
    <property type="protein sequence ID" value="KAF9496263.1"/>
    <property type="molecule type" value="Genomic_DNA"/>
</dbReference>
<reference evidence="2" key="1">
    <citation type="submission" date="2020-11" db="EMBL/GenBank/DDBJ databases">
        <authorList>
            <consortium name="DOE Joint Genome Institute"/>
            <person name="Ahrendt S."/>
            <person name="Riley R."/>
            <person name="Andreopoulos W."/>
            <person name="Labutti K."/>
            <person name="Pangilinan J."/>
            <person name="Ruiz-Duenas F.J."/>
            <person name="Barrasa J.M."/>
            <person name="Sanchez-Garcia M."/>
            <person name="Camarero S."/>
            <person name="Miyauchi S."/>
            <person name="Serrano A."/>
            <person name="Linde D."/>
            <person name="Babiker R."/>
            <person name="Drula E."/>
            <person name="Ayuso-Fernandez I."/>
            <person name="Pacheco R."/>
            <person name="Padilla G."/>
            <person name="Ferreira P."/>
            <person name="Barriuso J."/>
            <person name="Kellner H."/>
            <person name="Castanera R."/>
            <person name="Alfaro M."/>
            <person name="Ramirez L."/>
            <person name="Pisabarro A.G."/>
            <person name="Kuo A."/>
            <person name="Tritt A."/>
            <person name="Lipzen A."/>
            <person name="He G."/>
            <person name="Yan M."/>
            <person name="Ng V."/>
            <person name="Cullen D."/>
            <person name="Martin F."/>
            <person name="Rosso M.-N."/>
            <person name="Henrissat B."/>
            <person name="Hibbett D."/>
            <person name="Martinez A.T."/>
            <person name="Grigoriev I.V."/>
        </authorList>
    </citation>
    <scope>NUCLEOTIDE SEQUENCE</scope>
    <source>
        <strain evidence="2">ATCC 90797</strain>
    </source>
</reference>
<keyword evidence="1" id="KW-1133">Transmembrane helix</keyword>
<comment type="caution">
    <text evidence="2">The sequence shown here is derived from an EMBL/GenBank/DDBJ whole genome shotgun (WGS) entry which is preliminary data.</text>
</comment>
<keyword evidence="1" id="KW-0812">Transmembrane</keyword>
<dbReference type="OrthoDB" id="3261594at2759"/>
<dbReference type="AlphaFoldDB" id="A0A9P5ZXT6"/>
<protein>
    <submittedName>
        <fullName evidence="2">Uncharacterized protein</fullName>
    </submittedName>
</protein>
<sequence length="208" mass="24116">MCTNSCIAYTGLYKLLEECPQCLHPHRNHYHDPFKTFTTYPIGPQIQQRRTDELLERLHQNGGKLDVYDDFLRGSDYLEAVINGDITDDDTLLIFSMDSTQLYHMKQSDCWLYIWVILNLDPNKRYKVRYILPAGSIPGPDFLKNIDSFIFPSLYHLAAIQNEGGLRIWDGGQRWLSSSRLRLVFVHPTTLLLSFAPMVVFLQIPMAM</sequence>
<proteinExistence type="predicted"/>
<evidence type="ECO:0000313" key="2">
    <source>
        <dbReference type="EMBL" id="KAF9496263.1"/>
    </source>
</evidence>
<keyword evidence="1" id="KW-0472">Membrane</keyword>
<keyword evidence="3" id="KW-1185">Reference proteome</keyword>
<evidence type="ECO:0000313" key="3">
    <source>
        <dbReference type="Proteomes" id="UP000807025"/>
    </source>
</evidence>
<name>A0A9P5ZXT6_PLEER</name>
<dbReference type="Proteomes" id="UP000807025">
    <property type="component" value="Unassembled WGS sequence"/>
</dbReference>
<feature type="transmembrane region" description="Helical" evidence="1">
    <location>
        <begin position="183"/>
        <end position="204"/>
    </location>
</feature>
<accession>A0A9P5ZXT6</accession>
<evidence type="ECO:0000256" key="1">
    <source>
        <dbReference type="SAM" id="Phobius"/>
    </source>
</evidence>